<evidence type="ECO:0000256" key="6">
    <source>
        <dbReference type="ARBA" id="ARBA00023157"/>
    </source>
</evidence>
<keyword evidence="7" id="KW-0325">Glycoprotein</keyword>
<dbReference type="Gene3D" id="2.10.90.10">
    <property type="entry name" value="Cystine-knot cytokines"/>
    <property type="match status" value="1"/>
</dbReference>
<evidence type="ECO:0000256" key="2">
    <source>
        <dbReference type="ARBA" id="ARBA00006656"/>
    </source>
</evidence>
<dbReference type="PROSITE" id="PS51362">
    <property type="entry name" value="TGF_BETA_2"/>
    <property type="match status" value="1"/>
</dbReference>
<reference evidence="11" key="3">
    <citation type="submission" date="2025-09" db="UniProtKB">
        <authorList>
            <consortium name="Ensembl"/>
        </authorList>
    </citation>
    <scope>IDENTIFICATION</scope>
</reference>
<dbReference type="InterPro" id="IPR017948">
    <property type="entry name" value="TGFb_CS"/>
</dbReference>
<protein>
    <recommendedName>
        <fullName evidence="10">TGF-beta family profile domain-containing protein</fullName>
    </recommendedName>
</protein>
<keyword evidence="3" id="KW-0964">Secreted</keyword>
<dbReference type="Pfam" id="PF00019">
    <property type="entry name" value="TGF_beta"/>
    <property type="match status" value="1"/>
</dbReference>
<feature type="domain" description="TGF-beta family profile" evidence="10">
    <location>
        <begin position="284"/>
        <end position="406"/>
    </location>
</feature>
<dbReference type="Proteomes" id="UP000007875">
    <property type="component" value="Unassembled WGS sequence"/>
</dbReference>
<comment type="similarity">
    <text evidence="2 8">Belongs to the TGF-beta family.</text>
</comment>
<dbReference type="HOGENOM" id="CLU_020515_4_1_1"/>
<dbReference type="InterPro" id="IPR015615">
    <property type="entry name" value="TGF-beta-rel"/>
</dbReference>
<evidence type="ECO:0000313" key="12">
    <source>
        <dbReference type="Proteomes" id="UP000007875"/>
    </source>
</evidence>
<evidence type="ECO:0000256" key="8">
    <source>
        <dbReference type="RuleBase" id="RU000354"/>
    </source>
</evidence>
<dbReference type="InterPro" id="IPR001111">
    <property type="entry name" value="TGF-b_propeptide"/>
</dbReference>
<dbReference type="PANTHER" id="PTHR11848">
    <property type="entry name" value="TGF-BETA FAMILY"/>
    <property type="match status" value="1"/>
</dbReference>
<dbReference type="PRINTS" id="PR00669">
    <property type="entry name" value="INHIBINA"/>
</dbReference>
<evidence type="ECO:0000256" key="3">
    <source>
        <dbReference type="ARBA" id="ARBA00022525"/>
    </source>
</evidence>
<keyword evidence="12" id="KW-1185">Reference proteome</keyword>
<organism evidence="11 12">
    <name type="scientific">Ciona savignyi</name>
    <name type="common">Pacific transparent sea squirt</name>
    <dbReference type="NCBI Taxonomy" id="51511"/>
    <lineage>
        <taxon>Eukaryota</taxon>
        <taxon>Metazoa</taxon>
        <taxon>Chordata</taxon>
        <taxon>Tunicata</taxon>
        <taxon>Ascidiacea</taxon>
        <taxon>Phlebobranchia</taxon>
        <taxon>Cionidae</taxon>
        <taxon>Ciona</taxon>
    </lineage>
</organism>
<dbReference type="Pfam" id="PF00688">
    <property type="entry name" value="TGFb_propeptide"/>
    <property type="match status" value="1"/>
</dbReference>
<evidence type="ECO:0000256" key="5">
    <source>
        <dbReference type="ARBA" id="ARBA00023030"/>
    </source>
</evidence>
<dbReference type="PANTHER" id="PTHR11848:SF310">
    <property type="entry name" value="PROTEIN 60A-RELATED"/>
    <property type="match status" value="1"/>
</dbReference>
<dbReference type="CDD" id="cd13761">
    <property type="entry name" value="TGF_beta_BMP5_like"/>
    <property type="match status" value="1"/>
</dbReference>
<feature type="region of interest" description="Disordered" evidence="9">
    <location>
        <begin position="262"/>
        <end position="303"/>
    </location>
</feature>
<dbReference type="Ensembl" id="ENSCSAVT00000013466.1">
    <property type="protein sequence ID" value="ENSCSAVP00000013316.1"/>
    <property type="gene ID" value="ENSCSAVG00000007817.1"/>
</dbReference>
<dbReference type="PROSITE" id="PS00250">
    <property type="entry name" value="TGF_BETA_1"/>
    <property type="match status" value="1"/>
</dbReference>
<dbReference type="GeneTree" id="ENSGT00940000167023"/>
<dbReference type="GO" id="GO:0008083">
    <property type="term" value="F:growth factor activity"/>
    <property type="evidence" value="ECO:0007669"/>
    <property type="project" value="UniProtKB-KW"/>
</dbReference>
<dbReference type="GO" id="GO:0005125">
    <property type="term" value="F:cytokine activity"/>
    <property type="evidence" value="ECO:0007669"/>
    <property type="project" value="TreeGrafter"/>
</dbReference>
<dbReference type="InterPro" id="IPR029034">
    <property type="entry name" value="Cystine-knot_cytokine"/>
</dbReference>
<evidence type="ECO:0000259" key="10">
    <source>
        <dbReference type="PROSITE" id="PS51362"/>
    </source>
</evidence>
<evidence type="ECO:0000256" key="1">
    <source>
        <dbReference type="ARBA" id="ARBA00004613"/>
    </source>
</evidence>
<sequence length="406" mass="45664">SHLYRRLAGRERRELQREILSLLGLTHRPNPTNHVFRTSAPMYMLGLYNSAWIFNEVGVFEESSDQMRSPQDFNAAGGTYDSLATNGVERRLLDDSDLVMSFVNTKQPRADFSPAELRRILKRFRSFYFNMGRVSDNEQLTAAKFRLYKERSDDVMGNQTIRVNVYQAMLDPAGSPSVYLLGSRLVGSFEEGWLVYDVTSAVRDWIVTGNNMGLKITVENIDGNSYMKPQRVGVVGRRGEAAKQAFLVAFFAQDDSEVNATETNNRTWRYPSTEAPNTEEEDERPNATSNTVEGDGDAHKPEPCHRKRLHVSFRDLGWESFVLAPPDYAAYRCSGGCAFPLNAHTNATNHAIIQSLVSTVVSTSTVPMPCCSPTKLLSLAFLYQDEAQNVLYKKFKDMVVLSCGCK</sequence>
<keyword evidence="4" id="KW-0732">Signal</keyword>
<dbReference type="GO" id="GO:0005615">
    <property type="term" value="C:extracellular space"/>
    <property type="evidence" value="ECO:0007669"/>
    <property type="project" value="TreeGrafter"/>
</dbReference>
<evidence type="ECO:0000256" key="9">
    <source>
        <dbReference type="SAM" id="MobiDB-lite"/>
    </source>
</evidence>
<evidence type="ECO:0000256" key="4">
    <source>
        <dbReference type="ARBA" id="ARBA00022729"/>
    </source>
</evidence>
<keyword evidence="5 8" id="KW-0339">Growth factor</keyword>
<accession>H2Z6V4</accession>
<keyword evidence="6" id="KW-1015">Disulfide bond</keyword>
<dbReference type="SUPFAM" id="SSF57501">
    <property type="entry name" value="Cystine-knot cytokines"/>
    <property type="match status" value="1"/>
</dbReference>
<dbReference type="Gene3D" id="2.60.120.970">
    <property type="match status" value="1"/>
</dbReference>
<name>H2Z6V4_CIOSA</name>
<evidence type="ECO:0000313" key="11">
    <source>
        <dbReference type="Ensembl" id="ENSCSAVP00000013316.1"/>
    </source>
</evidence>
<reference evidence="12" key="1">
    <citation type="submission" date="2003-08" db="EMBL/GenBank/DDBJ databases">
        <authorList>
            <person name="Birren B."/>
            <person name="Nusbaum C."/>
            <person name="Abebe A."/>
            <person name="Abouelleil A."/>
            <person name="Adekoya E."/>
            <person name="Ait-zahra M."/>
            <person name="Allen N."/>
            <person name="Allen T."/>
            <person name="An P."/>
            <person name="Anderson M."/>
            <person name="Anderson S."/>
            <person name="Arachchi H."/>
            <person name="Armbruster J."/>
            <person name="Bachantsang P."/>
            <person name="Baldwin J."/>
            <person name="Barry A."/>
            <person name="Bayul T."/>
            <person name="Blitshsteyn B."/>
            <person name="Bloom T."/>
            <person name="Blye J."/>
            <person name="Boguslavskiy L."/>
            <person name="Borowsky M."/>
            <person name="Boukhgalter B."/>
            <person name="Brunache A."/>
            <person name="Butler J."/>
            <person name="Calixte N."/>
            <person name="Calvo S."/>
            <person name="Camarata J."/>
            <person name="Campo K."/>
            <person name="Chang J."/>
            <person name="Cheshatsang Y."/>
            <person name="Citroen M."/>
            <person name="Collymore A."/>
            <person name="Considine T."/>
            <person name="Cook A."/>
            <person name="Cooke P."/>
            <person name="Corum B."/>
            <person name="Cuomo C."/>
            <person name="David R."/>
            <person name="Dawoe T."/>
            <person name="Degray S."/>
            <person name="Dodge S."/>
            <person name="Dooley K."/>
            <person name="Dorje P."/>
            <person name="Dorjee K."/>
            <person name="Dorris L."/>
            <person name="Duffey N."/>
            <person name="Dupes A."/>
            <person name="Elkins T."/>
            <person name="Engels R."/>
            <person name="Erickson J."/>
            <person name="Farina A."/>
            <person name="Faro S."/>
            <person name="Ferreira P."/>
            <person name="Fischer H."/>
            <person name="Fitzgerald M."/>
            <person name="Foley K."/>
            <person name="Gage D."/>
            <person name="Galagan J."/>
            <person name="Gearin G."/>
            <person name="Gnerre S."/>
            <person name="Gnirke A."/>
            <person name="Goyette A."/>
            <person name="Graham J."/>
            <person name="Grandbois E."/>
            <person name="Gyaltsen K."/>
            <person name="Hafez N."/>
            <person name="Hagopian D."/>
            <person name="Hagos B."/>
            <person name="Hall J."/>
            <person name="Hatcher B."/>
            <person name="Heller A."/>
            <person name="Higgins H."/>
            <person name="Honan T."/>
            <person name="Horn A."/>
            <person name="Houde N."/>
            <person name="Hughes L."/>
            <person name="Hulme W."/>
            <person name="Husby E."/>
            <person name="Iliev I."/>
            <person name="Jaffe D."/>
            <person name="Jones C."/>
            <person name="Kamal M."/>
            <person name="Kamat A."/>
            <person name="Kamvysselis M."/>
            <person name="Karlsson E."/>
            <person name="Kells C."/>
            <person name="Kieu A."/>
            <person name="Kisner P."/>
            <person name="Kodira C."/>
            <person name="Kulbokas E."/>
            <person name="Labutti K."/>
            <person name="Lama D."/>
            <person name="Landers T."/>
            <person name="Leger J."/>
            <person name="Levine S."/>
            <person name="Lewis D."/>
            <person name="Lewis T."/>
            <person name="Lindblad-toh K."/>
            <person name="Liu X."/>
            <person name="Lokyitsang T."/>
            <person name="Lokyitsang Y."/>
            <person name="Lucien O."/>
            <person name="Lui A."/>
            <person name="Ma L.J."/>
            <person name="Mabbitt R."/>
            <person name="Macdonald J."/>
            <person name="Maclean C."/>
            <person name="Major J."/>
            <person name="Manning J."/>
            <person name="Marabella R."/>
            <person name="Maru K."/>
            <person name="Matthews C."/>
            <person name="Mauceli E."/>
            <person name="Mccarthy M."/>
            <person name="Mcdonough S."/>
            <person name="Mcghee T."/>
            <person name="Meldrim J."/>
            <person name="Meneus L."/>
            <person name="Mesirov J."/>
            <person name="Mihalev A."/>
            <person name="Mihova T."/>
            <person name="Mikkelsen T."/>
            <person name="Mlenga V."/>
            <person name="Moru K."/>
            <person name="Mozes J."/>
            <person name="Mulrain L."/>
            <person name="Munson G."/>
            <person name="Naylor J."/>
            <person name="Newes C."/>
            <person name="Nguyen C."/>
            <person name="Nguyen N."/>
            <person name="Nguyen T."/>
            <person name="Nicol R."/>
            <person name="Nielsen C."/>
            <person name="Nizzari M."/>
            <person name="Norbu C."/>
            <person name="Norbu N."/>
            <person name="O'donnell P."/>
            <person name="Okoawo O."/>
            <person name="O'leary S."/>
            <person name="Omotosho B."/>
            <person name="O'neill K."/>
            <person name="Osman S."/>
            <person name="Parker S."/>
            <person name="Perrin D."/>
            <person name="Phunkhang P."/>
            <person name="Piqani B."/>
            <person name="Purcell S."/>
            <person name="Rachupka T."/>
            <person name="Ramasamy U."/>
            <person name="Rameau R."/>
            <person name="Ray V."/>
            <person name="Raymond C."/>
            <person name="Retta R."/>
            <person name="Richardson S."/>
            <person name="Rise C."/>
            <person name="Rodriguez J."/>
            <person name="Rogers J."/>
            <person name="Rogov P."/>
            <person name="Rutman M."/>
            <person name="Schupbach R."/>
            <person name="Seaman C."/>
            <person name="Settipalli S."/>
            <person name="Sharpe T."/>
            <person name="Sheridan J."/>
            <person name="Sherpa N."/>
            <person name="Shi J."/>
            <person name="Smirnov S."/>
            <person name="Smith C."/>
            <person name="Sougnez C."/>
            <person name="Spencer B."/>
            <person name="Stalker J."/>
            <person name="Stange-thomann N."/>
            <person name="Stavropoulos S."/>
            <person name="Stetson K."/>
            <person name="Stone C."/>
            <person name="Stone S."/>
            <person name="Stubbs M."/>
            <person name="Talamas J."/>
            <person name="Tchuinga P."/>
            <person name="Tenzing P."/>
            <person name="Tesfaye S."/>
            <person name="Theodore J."/>
            <person name="Thoulutsang Y."/>
            <person name="Topham K."/>
            <person name="Towey S."/>
            <person name="Tsamla T."/>
            <person name="Tsomo N."/>
            <person name="Vallee D."/>
            <person name="Vassiliev H."/>
            <person name="Venkataraman V."/>
            <person name="Vinson J."/>
            <person name="Vo A."/>
            <person name="Wade C."/>
            <person name="Wang S."/>
            <person name="Wangchuk T."/>
            <person name="Wangdi T."/>
            <person name="Whittaker C."/>
            <person name="Wilkinson J."/>
            <person name="Wu Y."/>
            <person name="Wyman D."/>
            <person name="Yadav S."/>
            <person name="Yang S."/>
            <person name="Yang X."/>
            <person name="Yeager S."/>
            <person name="Yee E."/>
            <person name="Young G."/>
            <person name="Zainoun J."/>
            <person name="Zembeck L."/>
            <person name="Zimmer A."/>
            <person name="Zody M."/>
            <person name="Lander E."/>
        </authorList>
    </citation>
    <scope>NUCLEOTIDE SEQUENCE [LARGE SCALE GENOMIC DNA]</scope>
</reference>
<evidence type="ECO:0000256" key="7">
    <source>
        <dbReference type="ARBA" id="ARBA00023180"/>
    </source>
</evidence>
<dbReference type="AlphaFoldDB" id="H2Z6V4"/>
<comment type="subcellular location">
    <subcellularLocation>
        <location evidence="1">Secreted</location>
    </subcellularLocation>
</comment>
<reference evidence="11" key="2">
    <citation type="submission" date="2025-08" db="UniProtKB">
        <authorList>
            <consortium name="Ensembl"/>
        </authorList>
    </citation>
    <scope>IDENTIFICATION</scope>
</reference>
<dbReference type="FunFam" id="2.10.90.10:FF:000001">
    <property type="entry name" value="Bone morphogenetic protein 4"/>
    <property type="match status" value="1"/>
</dbReference>
<dbReference type="SMART" id="SM00204">
    <property type="entry name" value="TGFB"/>
    <property type="match status" value="1"/>
</dbReference>
<dbReference type="InterPro" id="IPR001839">
    <property type="entry name" value="TGF-b_C"/>
</dbReference>
<proteinExistence type="inferred from homology"/>